<dbReference type="EMBL" id="FN653021">
    <property type="protein sequence ID" value="CBY23421.1"/>
    <property type="molecule type" value="Genomic_DNA"/>
</dbReference>
<evidence type="ECO:0000313" key="2">
    <source>
        <dbReference type="Proteomes" id="UP000001307"/>
    </source>
</evidence>
<dbReference type="InterPro" id="IPR015915">
    <property type="entry name" value="Kelch-typ_b-propeller"/>
</dbReference>
<gene>
    <name evidence="1" type="ORF">GSOID_T00015858001</name>
</gene>
<dbReference type="InterPro" id="IPR011043">
    <property type="entry name" value="Gal_Oxase/kelch_b-propeller"/>
</dbReference>
<dbReference type="SUPFAM" id="SSF50965">
    <property type="entry name" value="Galactose oxidase, central domain"/>
    <property type="match status" value="1"/>
</dbReference>
<accession>E4X1V4</accession>
<organism evidence="1">
    <name type="scientific">Oikopleura dioica</name>
    <name type="common">Tunicate</name>
    <dbReference type="NCBI Taxonomy" id="34765"/>
    <lineage>
        <taxon>Eukaryota</taxon>
        <taxon>Metazoa</taxon>
        <taxon>Chordata</taxon>
        <taxon>Tunicata</taxon>
        <taxon>Appendicularia</taxon>
        <taxon>Copelata</taxon>
        <taxon>Oikopleuridae</taxon>
        <taxon>Oikopleura</taxon>
    </lineage>
</organism>
<dbReference type="OrthoDB" id="8626034at2759"/>
<proteinExistence type="predicted"/>
<dbReference type="InParanoid" id="E4X1V4"/>
<sequence length="683" mass="76416">MALIKPVSQSFLINGQRGRTKGVKINQERYWLKDSQPGFVAGKLHLFGGYYPEQRQISRLDDCTIVELTIQLIDQFIDGFSVLAKPDGSKAFICHAYGTNCNIFDGSGVVKTHSSSYTHLHGGIGYYNGQPTTVGSEYKDGYRKVETLAQGGWISIGDHPKNLRGHNLIGLKNGDLLLIGGQDPEFNNKNSIWRLSSGAWTLDGHLKKVDAFGSAVYVGNSIYIMNFWAIQRIDIAGDDSLEKSELLGFHDEYYDNVILFNVKEGTCQDPIKPSSTNIMVLPGENLQMSYVINGDGATSSFVGINNHLRFAFKSQPAIVAGQLYIFGGDYHGHKDSGRRIARLDSCKFVELNVKLNHNFIHGHFALSTADGSKAIICFGYDSERICNVFDRKKTRSTFRTTHPHVYGGLGFYNGQPTTVGGMNQNGQVETLGKDGWTQLANFPKPLYGHNLIGLKNGDMLLIAGTTPFLDDDKNRILTDSIWNLRNGIWTVYGTLKQKVAFGSSLYVEASKTIYVFAGEKNDKNEGRCNASISRRTSLSRKASTSIDLIVFSITILLCCKLKLIPVKVTPTISFIGWTSTDLLSTAELFMPNILGYNCDGKYDELTIKKKTHYSKTEFLFSNTVYFLNIRDEFNRCMHNKRKRNVSNTEWHRIKTFRRELVSSMRCFSLLLGRCRPPSKGINP</sequence>
<evidence type="ECO:0000313" key="1">
    <source>
        <dbReference type="EMBL" id="CBY23421.1"/>
    </source>
</evidence>
<dbReference type="Proteomes" id="UP000001307">
    <property type="component" value="Unassembled WGS sequence"/>
</dbReference>
<reference evidence="1" key="1">
    <citation type="journal article" date="2010" name="Science">
        <title>Plasticity of animal genome architecture unmasked by rapid evolution of a pelagic tunicate.</title>
        <authorList>
            <person name="Denoeud F."/>
            <person name="Henriet S."/>
            <person name="Mungpakdee S."/>
            <person name="Aury J.M."/>
            <person name="Da Silva C."/>
            <person name="Brinkmann H."/>
            <person name="Mikhaleva J."/>
            <person name="Olsen L.C."/>
            <person name="Jubin C."/>
            <person name="Canestro C."/>
            <person name="Bouquet J.M."/>
            <person name="Danks G."/>
            <person name="Poulain J."/>
            <person name="Campsteijn C."/>
            <person name="Adamski M."/>
            <person name="Cross I."/>
            <person name="Yadetie F."/>
            <person name="Muffato M."/>
            <person name="Louis A."/>
            <person name="Butcher S."/>
            <person name="Tsagkogeorga G."/>
            <person name="Konrad A."/>
            <person name="Singh S."/>
            <person name="Jensen M.F."/>
            <person name="Cong E.H."/>
            <person name="Eikeseth-Otteraa H."/>
            <person name="Noel B."/>
            <person name="Anthouard V."/>
            <person name="Porcel B.M."/>
            <person name="Kachouri-Lafond R."/>
            <person name="Nishino A."/>
            <person name="Ugolini M."/>
            <person name="Chourrout P."/>
            <person name="Nishida H."/>
            <person name="Aasland R."/>
            <person name="Huzurbazar S."/>
            <person name="Westhof E."/>
            <person name="Delsuc F."/>
            <person name="Lehrach H."/>
            <person name="Reinhardt R."/>
            <person name="Weissenbach J."/>
            <person name="Roy S.W."/>
            <person name="Artiguenave F."/>
            <person name="Postlethwait J.H."/>
            <person name="Manak J.R."/>
            <person name="Thompson E.M."/>
            <person name="Jaillon O."/>
            <person name="Du Pasquier L."/>
            <person name="Boudinot P."/>
            <person name="Liberles D.A."/>
            <person name="Volff J.N."/>
            <person name="Philippe H."/>
            <person name="Lenhard B."/>
            <person name="Roest Crollius H."/>
            <person name="Wincker P."/>
            <person name="Chourrout D."/>
        </authorList>
    </citation>
    <scope>NUCLEOTIDE SEQUENCE [LARGE SCALE GENOMIC DNA]</scope>
</reference>
<dbReference type="AlphaFoldDB" id="E4X1V4"/>
<name>E4X1V4_OIKDI</name>
<dbReference type="Gene3D" id="2.120.10.80">
    <property type="entry name" value="Kelch-type beta propeller"/>
    <property type="match status" value="2"/>
</dbReference>
<protein>
    <submittedName>
        <fullName evidence="1">Uncharacterized protein</fullName>
    </submittedName>
</protein>
<keyword evidence="2" id="KW-1185">Reference proteome</keyword>